<evidence type="ECO:0000313" key="2">
    <source>
        <dbReference type="EMBL" id="ABC63285.1"/>
    </source>
</evidence>
<dbReference type="Pfam" id="PF03992">
    <property type="entry name" value="ABM"/>
    <property type="match status" value="1"/>
</dbReference>
<dbReference type="InterPro" id="IPR011008">
    <property type="entry name" value="Dimeric_a/b-barrel"/>
</dbReference>
<dbReference type="Proteomes" id="UP000008808">
    <property type="component" value="Chromosome"/>
</dbReference>
<evidence type="ECO:0000259" key="1">
    <source>
        <dbReference type="Pfam" id="PF03992"/>
    </source>
</evidence>
<dbReference type="Gene3D" id="3.30.70.100">
    <property type="match status" value="1"/>
</dbReference>
<protein>
    <recommendedName>
        <fullName evidence="1">ABM domain-containing protein</fullName>
    </recommendedName>
</protein>
<sequence>MDAENERRIKFFEKWTDAAAVKAHFALPTSRQFMAKMGTFANSEPVIEAFAAEKLDVGAL</sequence>
<dbReference type="HOGENOM" id="CLU_2934401_0_0_5"/>
<name>Q2NAK6_ERYLH</name>
<evidence type="ECO:0000313" key="3">
    <source>
        <dbReference type="Proteomes" id="UP000008808"/>
    </source>
</evidence>
<dbReference type="eggNOG" id="COG1359">
    <property type="taxonomic scope" value="Bacteria"/>
</dbReference>
<dbReference type="InterPro" id="IPR007138">
    <property type="entry name" value="ABM_dom"/>
</dbReference>
<dbReference type="AlphaFoldDB" id="Q2NAK6"/>
<accession>Q2NAK6</accession>
<feature type="domain" description="ABM" evidence="1">
    <location>
        <begin position="2"/>
        <end position="35"/>
    </location>
</feature>
<organism evidence="2 3">
    <name type="scientific">Erythrobacter litoralis (strain HTCC2594)</name>
    <dbReference type="NCBI Taxonomy" id="314225"/>
    <lineage>
        <taxon>Bacteria</taxon>
        <taxon>Pseudomonadati</taxon>
        <taxon>Pseudomonadota</taxon>
        <taxon>Alphaproteobacteria</taxon>
        <taxon>Sphingomonadales</taxon>
        <taxon>Erythrobacteraceae</taxon>
        <taxon>Erythrobacter/Porphyrobacter group</taxon>
        <taxon>Erythrobacter</taxon>
    </lineage>
</organism>
<proteinExistence type="predicted"/>
<dbReference type="KEGG" id="eli:ELI_05965"/>
<dbReference type="SUPFAM" id="SSF54909">
    <property type="entry name" value="Dimeric alpha+beta barrel"/>
    <property type="match status" value="1"/>
</dbReference>
<reference evidence="3" key="1">
    <citation type="journal article" date="2009" name="J. Bacteriol.">
        <title>Complete genome sequence of Erythrobacter litoralis HTCC2594.</title>
        <authorList>
            <person name="Oh H.M."/>
            <person name="Giovannoni S.J."/>
            <person name="Ferriera S."/>
            <person name="Johnson J."/>
            <person name="Cho J.C."/>
        </authorList>
    </citation>
    <scope>NUCLEOTIDE SEQUENCE [LARGE SCALE GENOMIC DNA]</scope>
    <source>
        <strain evidence="3">HTCC2594</strain>
    </source>
</reference>
<keyword evidence="3" id="KW-1185">Reference proteome</keyword>
<dbReference type="EMBL" id="CP000157">
    <property type="protein sequence ID" value="ABC63285.1"/>
    <property type="molecule type" value="Genomic_DNA"/>
</dbReference>
<gene>
    <name evidence="2" type="ordered locus">ELI_05965</name>
</gene>